<sequence length="545" mass="62531">MFIGDIKPEIGDGENDMVAMVTEDDEVWLPGAETTVGECGVAGVSGSGVGGQLVTTETMPSSNVPCICRECIRSCFFQLLASLNALLQTEQTCPVNLCFQTFLHQKFLLCSLLSSLPQLTIQEFNMEGKLKILKYGYPERPKWRQNNACPTVSEMLTDILSYLERFNILKDHAKGIRQKLVDLRSKIKTANRDLLLKYLVNVQQEEDIGVKDEGKTLEILKPLYKTICEFEIPFCDYDDLFFDNSDTESMEMNSDTESMEMNIETEEYSPPILGPFQSLEDDHTSNAEEEGLKKRVAETENLCKAFGEIASEINETKHQTTKQEFESDIGLFQREMLEGLHRLLMDGVMGEHTTLPGHYSTQRRITRHHGEGHEYPQFQTESIAEKTVQYLVDRYNSMRDEIQKANISEEERLKMLFKCASSFLFTFLQLHPFADGNGRLARLLASYSMLSFSRFMTPIYNVFSKSSEKDYIDALVKARQNLDPYPLITDQNTGFMLVNSLLQQEPSDLFAMLVESNWSMWRQFLIRLGDESVELFEWEKRPDYM</sequence>
<reference evidence="2" key="1">
    <citation type="submission" date="2022-11" db="EMBL/GenBank/DDBJ databases">
        <title>Centuries of genome instability and evolution in soft-shell clam transmissible cancer (bioRxiv).</title>
        <authorList>
            <person name="Hart S.F.M."/>
            <person name="Yonemitsu M.A."/>
            <person name="Giersch R.M."/>
            <person name="Beal B.F."/>
            <person name="Arriagada G."/>
            <person name="Davis B.W."/>
            <person name="Ostrander E.A."/>
            <person name="Goff S.P."/>
            <person name="Metzger M.J."/>
        </authorList>
    </citation>
    <scope>NUCLEOTIDE SEQUENCE</scope>
    <source>
        <strain evidence="2">MELC-2E11</strain>
        <tissue evidence="2">Siphon/mantle</tissue>
    </source>
</reference>
<proteinExistence type="predicted"/>
<dbReference type="InterPro" id="IPR036597">
    <property type="entry name" value="Fido-like_dom_sf"/>
</dbReference>
<dbReference type="InterPro" id="IPR003812">
    <property type="entry name" value="Fido"/>
</dbReference>
<gene>
    <name evidence="2" type="ORF">MAR_036340</name>
</gene>
<dbReference type="InterPro" id="IPR040198">
    <property type="entry name" value="Fido_containing"/>
</dbReference>
<dbReference type="Proteomes" id="UP001164746">
    <property type="component" value="Chromosome 7"/>
</dbReference>
<accession>A0ABY7EQ55</accession>
<dbReference type="PANTHER" id="PTHR13504">
    <property type="entry name" value="FIDO DOMAIN-CONTAINING PROTEIN DDB_G0283145"/>
    <property type="match status" value="1"/>
</dbReference>
<feature type="domain" description="Fido" evidence="1">
    <location>
        <begin position="332"/>
        <end position="498"/>
    </location>
</feature>
<evidence type="ECO:0000259" key="1">
    <source>
        <dbReference type="PROSITE" id="PS51459"/>
    </source>
</evidence>
<dbReference type="SUPFAM" id="SSF140931">
    <property type="entry name" value="Fic-like"/>
    <property type="match status" value="1"/>
</dbReference>
<organism evidence="2 3">
    <name type="scientific">Mya arenaria</name>
    <name type="common">Soft-shell clam</name>
    <dbReference type="NCBI Taxonomy" id="6604"/>
    <lineage>
        <taxon>Eukaryota</taxon>
        <taxon>Metazoa</taxon>
        <taxon>Spiralia</taxon>
        <taxon>Lophotrochozoa</taxon>
        <taxon>Mollusca</taxon>
        <taxon>Bivalvia</taxon>
        <taxon>Autobranchia</taxon>
        <taxon>Heteroconchia</taxon>
        <taxon>Euheterodonta</taxon>
        <taxon>Imparidentia</taxon>
        <taxon>Neoheterodontei</taxon>
        <taxon>Myida</taxon>
        <taxon>Myoidea</taxon>
        <taxon>Myidae</taxon>
        <taxon>Mya</taxon>
    </lineage>
</organism>
<dbReference type="Pfam" id="PF02661">
    <property type="entry name" value="Fic"/>
    <property type="match status" value="1"/>
</dbReference>
<dbReference type="Gene3D" id="1.10.3290.10">
    <property type="entry name" value="Fido-like domain"/>
    <property type="match status" value="1"/>
</dbReference>
<evidence type="ECO:0000313" key="3">
    <source>
        <dbReference type="Proteomes" id="UP001164746"/>
    </source>
</evidence>
<protein>
    <submittedName>
        <fullName evidence="2">RIR2-like protein</fullName>
    </submittedName>
</protein>
<dbReference type="EMBL" id="CP111018">
    <property type="protein sequence ID" value="WAR11264.1"/>
    <property type="molecule type" value="Genomic_DNA"/>
</dbReference>
<evidence type="ECO:0000313" key="2">
    <source>
        <dbReference type="EMBL" id="WAR11264.1"/>
    </source>
</evidence>
<dbReference type="PROSITE" id="PS51459">
    <property type="entry name" value="FIDO"/>
    <property type="match status" value="1"/>
</dbReference>
<name>A0ABY7EQ55_MYAAR</name>
<dbReference type="PANTHER" id="PTHR13504:SF38">
    <property type="entry name" value="FIDO DOMAIN-CONTAINING PROTEIN"/>
    <property type="match status" value="1"/>
</dbReference>
<keyword evidence="3" id="KW-1185">Reference proteome</keyword>